<reference evidence="2 3" key="1">
    <citation type="submission" date="2016-09" db="EMBL/GenBank/DDBJ databases">
        <title>Genomic Taxonomy of the Vibrionaceae.</title>
        <authorList>
            <person name="Gonzalez-Castillo A."/>
            <person name="Gomez-Gil B."/>
            <person name="Enciso-Ibarra K."/>
        </authorList>
    </citation>
    <scope>NUCLEOTIDE SEQUENCE [LARGE SCALE GENOMIC DNA]</scope>
    <source>
        <strain evidence="2 3">CAIM 1731</strain>
    </source>
</reference>
<evidence type="ECO:0000313" key="3">
    <source>
        <dbReference type="Proteomes" id="UP000186206"/>
    </source>
</evidence>
<keyword evidence="1" id="KW-0732">Signal</keyword>
<proteinExistence type="predicted"/>
<evidence type="ECO:0008006" key="4">
    <source>
        <dbReference type="Google" id="ProtNLM"/>
    </source>
</evidence>
<dbReference type="Proteomes" id="UP000186206">
    <property type="component" value="Unassembled WGS sequence"/>
</dbReference>
<dbReference type="RefSeq" id="WP_075647895.1">
    <property type="nucleotide sequence ID" value="NZ_AP019657.1"/>
</dbReference>
<evidence type="ECO:0000313" key="2">
    <source>
        <dbReference type="EMBL" id="OLQ95335.1"/>
    </source>
</evidence>
<accession>A0ABX3FN19</accession>
<organism evidence="2 3">
    <name type="scientific">Vibrio ponticus</name>
    <dbReference type="NCBI Taxonomy" id="265668"/>
    <lineage>
        <taxon>Bacteria</taxon>
        <taxon>Pseudomonadati</taxon>
        <taxon>Pseudomonadota</taxon>
        <taxon>Gammaproteobacteria</taxon>
        <taxon>Vibrionales</taxon>
        <taxon>Vibrionaceae</taxon>
        <taxon>Vibrio</taxon>
    </lineage>
</organism>
<dbReference type="EMBL" id="MJMI01000033">
    <property type="protein sequence ID" value="OLQ95335.1"/>
    <property type="molecule type" value="Genomic_DNA"/>
</dbReference>
<dbReference type="PROSITE" id="PS51257">
    <property type="entry name" value="PROKAR_LIPOPROTEIN"/>
    <property type="match status" value="1"/>
</dbReference>
<sequence length="165" mass="17877">MKKSLLTLSLSSILLASGCSTIINGDSQRMIVSAEPYGASIVLKNDKGFVLAEATGSMNHKLKKGDGYFDGADYSLEVSHIGYETQTINLNSTLDGWYVAGNFLFGGLIGWLIVDPATGAMWVIEADQGHDAENIRVTLRQDATAEMMEQAVSVQPIKVEINNYQ</sequence>
<feature type="chain" id="PRO_5046679303" description="Lipoprotein" evidence="1">
    <location>
        <begin position="17"/>
        <end position="165"/>
    </location>
</feature>
<name>A0ABX3FN19_9VIBR</name>
<protein>
    <recommendedName>
        <fullName evidence="4">Lipoprotein</fullName>
    </recommendedName>
</protein>
<gene>
    <name evidence="2" type="ORF">BIY21_06420</name>
</gene>
<evidence type="ECO:0000256" key="1">
    <source>
        <dbReference type="SAM" id="SignalP"/>
    </source>
</evidence>
<comment type="caution">
    <text evidence="2">The sequence shown here is derived from an EMBL/GenBank/DDBJ whole genome shotgun (WGS) entry which is preliminary data.</text>
</comment>
<keyword evidence="3" id="KW-1185">Reference proteome</keyword>
<feature type="signal peptide" evidence="1">
    <location>
        <begin position="1"/>
        <end position="16"/>
    </location>
</feature>